<dbReference type="InterPro" id="IPR009057">
    <property type="entry name" value="Homeodomain-like_sf"/>
</dbReference>
<comment type="caution">
    <text evidence="1">The sequence shown here is derived from an EMBL/GenBank/DDBJ whole genome shotgun (WGS) entry which is preliminary data.</text>
</comment>
<organism evidence="1 2">
    <name type="scientific">Streptomyces lasiicapitis</name>
    <dbReference type="NCBI Taxonomy" id="1923961"/>
    <lineage>
        <taxon>Bacteria</taxon>
        <taxon>Bacillati</taxon>
        <taxon>Actinomycetota</taxon>
        <taxon>Actinomycetes</taxon>
        <taxon>Kitasatosporales</taxon>
        <taxon>Streptomycetaceae</taxon>
        <taxon>Streptomyces</taxon>
    </lineage>
</organism>
<dbReference type="Proteomes" id="UP000656881">
    <property type="component" value="Unassembled WGS sequence"/>
</dbReference>
<sequence>MVSVRPPTVFANASGSELALLRGKLRGPWRVAVRAQMVLLSLQGLSPTQISVLLECDPATVRRWIGRFDTAGVAGLADRPRSGRPRLGGGRLTARIIALLERLWPWTVCKLHRYLGRPRMSRRTLYRRLRQVAVWRRPKLIARGDPARDGVTTAIRRRMTLLPAGAKVPTADETHVHLLPHVRARWTLPGRRPEIPRRQVHTFFRGHSPDQNLATAAPWTSPWFPAHYRQDFWTAAENASRRVSRRRAMFDRGKLRPVIGAVLPLADIAQAHTLLEGGSAGEGRGRPRGKIAVAVQLACSR</sequence>
<dbReference type="Pfam" id="PF13551">
    <property type="entry name" value="HTH_29"/>
    <property type="match status" value="1"/>
</dbReference>
<accession>A0ABQ2MNR9</accession>
<dbReference type="EMBL" id="BMNG01000016">
    <property type="protein sequence ID" value="GGO55073.1"/>
    <property type="molecule type" value="Genomic_DNA"/>
</dbReference>
<dbReference type="Pfam" id="PF13602">
    <property type="entry name" value="ADH_zinc_N_2"/>
    <property type="match status" value="1"/>
</dbReference>
<proteinExistence type="predicted"/>
<reference evidence="2" key="1">
    <citation type="journal article" date="2019" name="Int. J. Syst. Evol. Microbiol.">
        <title>The Global Catalogue of Microorganisms (GCM) 10K type strain sequencing project: providing services to taxonomists for standard genome sequencing and annotation.</title>
        <authorList>
            <consortium name="The Broad Institute Genomics Platform"/>
            <consortium name="The Broad Institute Genome Sequencing Center for Infectious Disease"/>
            <person name="Wu L."/>
            <person name="Ma J."/>
        </authorList>
    </citation>
    <scope>NUCLEOTIDE SEQUENCE [LARGE SCALE GENOMIC DNA]</scope>
    <source>
        <strain evidence="2">CGMCC 4.7349</strain>
    </source>
</reference>
<keyword evidence="2" id="KW-1185">Reference proteome</keyword>
<evidence type="ECO:0000313" key="2">
    <source>
        <dbReference type="Proteomes" id="UP000656881"/>
    </source>
</evidence>
<gene>
    <name evidence="1" type="ORF">GCM10012286_66350</name>
</gene>
<name>A0ABQ2MNR9_9ACTN</name>
<dbReference type="Gene3D" id="3.90.180.10">
    <property type="entry name" value="Medium-chain alcohol dehydrogenases, catalytic domain"/>
    <property type="match status" value="1"/>
</dbReference>
<protein>
    <recommendedName>
        <fullName evidence="3">Helix-turn-helix domain-containing protein</fullName>
    </recommendedName>
</protein>
<dbReference type="SUPFAM" id="SSF46689">
    <property type="entry name" value="Homeodomain-like"/>
    <property type="match status" value="1"/>
</dbReference>
<evidence type="ECO:0000313" key="1">
    <source>
        <dbReference type="EMBL" id="GGO55073.1"/>
    </source>
</evidence>
<evidence type="ECO:0008006" key="3">
    <source>
        <dbReference type="Google" id="ProtNLM"/>
    </source>
</evidence>